<organism evidence="1 2">
    <name type="scientific">Embleya hyalina</name>
    <dbReference type="NCBI Taxonomy" id="516124"/>
    <lineage>
        <taxon>Bacteria</taxon>
        <taxon>Bacillati</taxon>
        <taxon>Actinomycetota</taxon>
        <taxon>Actinomycetes</taxon>
        <taxon>Kitasatosporales</taxon>
        <taxon>Streptomycetaceae</taxon>
        <taxon>Embleya</taxon>
    </lineage>
</organism>
<dbReference type="Proteomes" id="UP000286931">
    <property type="component" value="Unassembled WGS sequence"/>
</dbReference>
<name>A0A401YJW9_9ACTN</name>
<reference evidence="1 2" key="1">
    <citation type="submission" date="2018-12" db="EMBL/GenBank/DDBJ databases">
        <title>Draft genome sequence of Embleya hyalina NBRC 13850T.</title>
        <authorList>
            <person name="Komaki H."/>
            <person name="Hosoyama A."/>
            <person name="Kimura A."/>
            <person name="Ichikawa N."/>
            <person name="Tamura T."/>
        </authorList>
    </citation>
    <scope>NUCLEOTIDE SEQUENCE [LARGE SCALE GENOMIC DNA]</scope>
    <source>
        <strain evidence="1 2">NBRC 13850</strain>
    </source>
</reference>
<sequence length="128" mass="14007">MSDPDIAFLWRLLVEALTALAADPAEQCAWSDRYGVPPDELALGFDDAYRLVPQLAAAGRLDADAVAELRALDALFTGLTDEGDPARWAVAALADDPAWARARAVSRRLLVEWVGDRRPPMPVIRVIR</sequence>
<accession>A0A401YJW9</accession>
<protein>
    <submittedName>
        <fullName evidence="1">Uncharacterized protein</fullName>
    </submittedName>
</protein>
<comment type="caution">
    <text evidence="1">The sequence shown here is derived from an EMBL/GenBank/DDBJ whole genome shotgun (WGS) entry which is preliminary data.</text>
</comment>
<dbReference type="EMBL" id="BIFH01000016">
    <property type="protein sequence ID" value="GCD94910.1"/>
    <property type="molecule type" value="Genomic_DNA"/>
</dbReference>
<gene>
    <name evidence="1" type="ORF">EHYA_02579</name>
</gene>
<dbReference type="RefSeq" id="WP_126637037.1">
    <property type="nucleotide sequence ID" value="NZ_BIFH01000016.1"/>
</dbReference>
<keyword evidence="2" id="KW-1185">Reference proteome</keyword>
<dbReference type="OrthoDB" id="3537207at2"/>
<evidence type="ECO:0000313" key="1">
    <source>
        <dbReference type="EMBL" id="GCD94910.1"/>
    </source>
</evidence>
<proteinExistence type="predicted"/>
<evidence type="ECO:0000313" key="2">
    <source>
        <dbReference type="Proteomes" id="UP000286931"/>
    </source>
</evidence>
<dbReference type="AlphaFoldDB" id="A0A401YJW9"/>